<evidence type="ECO:0000313" key="2">
    <source>
        <dbReference type="Proteomes" id="UP000287651"/>
    </source>
</evidence>
<proteinExistence type="predicted"/>
<dbReference type="SUPFAM" id="SSF52540">
    <property type="entry name" value="P-loop containing nucleoside triphosphate hydrolases"/>
    <property type="match status" value="1"/>
</dbReference>
<gene>
    <name evidence="1" type="ORF">B296_00029307</name>
</gene>
<protein>
    <recommendedName>
        <fullName evidence="3">Kinesin motor domain-containing protein</fullName>
    </recommendedName>
</protein>
<evidence type="ECO:0000313" key="1">
    <source>
        <dbReference type="EMBL" id="RRT52206.1"/>
    </source>
</evidence>
<dbReference type="GO" id="GO:0007018">
    <property type="term" value="P:microtubule-based movement"/>
    <property type="evidence" value="ECO:0007669"/>
    <property type="project" value="InterPro"/>
</dbReference>
<dbReference type="InterPro" id="IPR027417">
    <property type="entry name" value="P-loop_NTPase"/>
</dbReference>
<sequence length="197" mass="21835">MGTIGGEEMARWEKDEGGAKEERIVVSVRMRPLNATEMEKSDPSDWDCINDTTIVFKNSLPDRSVYPTAYTFGEFSAAILTEELVFACDCNTRRVYDEGAKEVALSVVSGINGTVVEKLTEETPRDQWHLRELLSTCAGVVVDQTSARTPFTISRSLIHHVFFCSTATGRRDIAERDELSIASDTATGLASVMIRLF</sequence>
<dbReference type="AlphaFoldDB" id="A0A426YKL5"/>
<organism evidence="1 2">
    <name type="scientific">Ensete ventricosum</name>
    <name type="common">Abyssinian banana</name>
    <name type="synonym">Musa ensete</name>
    <dbReference type="NCBI Taxonomy" id="4639"/>
    <lineage>
        <taxon>Eukaryota</taxon>
        <taxon>Viridiplantae</taxon>
        <taxon>Streptophyta</taxon>
        <taxon>Embryophyta</taxon>
        <taxon>Tracheophyta</taxon>
        <taxon>Spermatophyta</taxon>
        <taxon>Magnoliopsida</taxon>
        <taxon>Liliopsida</taxon>
        <taxon>Zingiberales</taxon>
        <taxon>Musaceae</taxon>
        <taxon>Ensete</taxon>
    </lineage>
</organism>
<accession>A0A426YKL5</accession>
<dbReference type="InterPro" id="IPR027640">
    <property type="entry name" value="Kinesin-like_fam"/>
</dbReference>
<dbReference type="Gene3D" id="3.40.850.10">
    <property type="entry name" value="Kinesin motor domain"/>
    <property type="match status" value="1"/>
</dbReference>
<evidence type="ECO:0008006" key="3">
    <source>
        <dbReference type="Google" id="ProtNLM"/>
    </source>
</evidence>
<dbReference type="PANTHER" id="PTHR47968">
    <property type="entry name" value="CENTROMERE PROTEIN E"/>
    <property type="match status" value="1"/>
</dbReference>
<dbReference type="EMBL" id="AMZH03011796">
    <property type="protein sequence ID" value="RRT52206.1"/>
    <property type="molecule type" value="Genomic_DNA"/>
</dbReference>
<dbReference type="PANTHER" id="PTHR47968:SF18">
    <property type="entry name" value="KINESIN-LIKE PROTEIN KIN-7F"/>
    <property type="match status" value="1"/>
</dbReference>
<reference evidence="1 2" key="1">
    <citation type="journal article" date="2014" name="Agronomy (Basel)">
        <title>A Draft Genome Sequence for Ensete ventricosum, the Drought-Tolerant Tree Against Hunger.</title>
        <authorList>
            <person name="Harrison J."/>
            <person name="Moore K.A."/>
            <person name="Paszkiewicz K."/>
            <person name="Jones T."/>
            <person name="Grant M."/>
            <person name="Ambacheew D."/>
            <person name="Muzemil S."/>
            <person name="Studholme D.J."/>
        </authorList>
    </citation>
    <scope>NUCLEOTIDE SEQUENCE [LARGE SCALE GENOMIC DNA]</scope>
</reference>
<dbReference type="Proteomes" id="UP000287651">
    <property type="component" value="Unassembled WGS sequence"/>
</dbReference>
<name>A0A426YKL5_ENSVE</name>
<comment type="caution">
    <text evidence="1">The sequence shown here is derived from an EMBL/GenBank/DDBJ whole genome shotgun (WGS) entry which is preliminary data.</text>
</comment>
<dbReference type="InterPro" id="IPR036961">
    <property type="entry name" value="Kinesin_motor_dom_sf"/>
</dbReference>
<dbReference type="GO" id="GO:0003777">
    <property type="term" value="F:microtubule motor activity"/>
    <property type="evidence" value="ECO:0007669"/>
    <property type="project" value="InterPro"/>
</dbReference>